<feature type="transmembrane region" description="Helical" evidence="1">
    <location>
        <begin position="126"/>
        <end position="144"/>
    </location>
</feature>
<name>A0A0S7XS97_UNCSA</name>
<evidence type="ECO:0000313" key="2">
    <source>
        <dbReference type="EMBL" id="KPJ65322.1"/>
    </source>
</evidence>
<feature type="transmembrane region" description="Helical" evidence="1">
    <location>
        <begin position="91"/>
        <end position="114"/>
    </location>
</feature>
<feature type="transmembrane region" description="Helical" evidence="1">
    <location>
        <begin position="40"/>
        <end position="59"/>
    </location>
</feature>
<feature type="transmembrane region" description="Helical" evidence="1">
    <location>
        <begin position="65"/>
        <end position="84"/>
    </location>
</feature>
<evidence type="ECO:0000313" key="3">
    <source>
        <dbReference type="Proteomes" id="UP000051861"/>
    </source>
</evidence>
<organism evidence="2 3">
    <name type="scientific">candidate division WOR-1 bacterium DG_54_3</name>
    <dbReference type="NCBI Taxonomy" id="1703775"/>
    <lineage>
        <taxon>Bacteria</taxon>
        <taxon>Bacillati</taxon>
        <taxon>Saganbacteria</taxon>
    </lineage>
</organism>
<gene>
    <name evidence="2" type="ORF">AMJ44_10490</name>
</gene>
<reference evidence="2 3" key="1">
    <citation type="journal article" date="2015" name="Microbiome">
        <title>Genomic resolution of linkages in carbon, nitrogen, and sulfur cycling among widespread estuary sediment bacteria.</title>
        <authorList>
            <person name="Baker B.J."/>
            <person name="Lazar C.S."/>
            <person name="Teske A.P."/>
            <person name="Dick G.J."/>
        </authorList>
    </citation>
    <scope>NUCLEOTIDE SEQUENCE [LARGE SCALE GENOMIC DNA]</scope>
    <source>
        <strain evidence="2">DG_54_3</strain>
    </source>
</reference>
<dbReference type="Proteomes" id="UP000051861">
    <property type="component" value="Unassembled WGS sequence"/>
</dbReference>
<keyword evidence="1" id="KW-0812">Transmembrane</keyword>
<feature type="transmembrane region" description="Helical" evidence="1">
    <location>
        <begin position="6"/>
        <end position="28"/>
    </location>
</feature>
<dbReference type="AlphaFoldDB" id="A0A0S7XS97"/>
<comment type="caution">
    <text evidence="2">The sequence shown here is derived from an EMBL/GenBank/DDBJ whole genome shotgun (WGS) entry which is preliminary data.</text>
</comment>
<keyword evidence="1" id="KW-1133">Transmembrane helix</keyword>
<sequence>MIVCIGAIFFIMLTILATFILYFILNFFMESLFEVRSRVGKLFSVYLAVLVLSFLLSRLVKPDLYKISTFFVIGEILIICFLILKINWVMAFIFFIFSIILSNAISLVIFAPIVLFSGAAAVKESILLHMVFAFGPLFTAILAIKGKLPWVEVQPE</sequence>
<proteinExistence type="predicted"/>
<keyword evidence="1" id="KW-0472">Membrane</keyword>
<protein>
    <submittedName>
        <fullName evidence="2">Uncharacterized protein</fullName>
    </submittedName>
</protein>
<evidence type="ECO:0000256" key="1">
    <source>
        <dbReference type="SAM" id="Phobius"/>
    </source>
</evidence>
<dbReference type="EMBL" id="LIZX01000124">
    <property type="protein sequence ID" value="KPJ65322.1"/>
    <property type="molecule type" value="Genomic_DNA"/>
</dbReference>
<accession>A0A0S7XS97</accession>